<keyword evidence="8" id="KW-0676">Redox-active center</keyword>
<evidence type="ECO:0000256" key="3">
    <source>
        <dbReference type="ARBA" id="ARBA00013017"/>
    </source>
</evidence>
<evidence type="ECO:0000256" key="10">
    <source>
        <dbReference type="ARBA" id="ARBA00038489"/>
    </source>
</evidence>
<keyword evidence="7" id="KW-1015">Disulfide bond</keyword>
<dbReference type="Gene3D" id="3.40.30.10">
    <property type="entry name" value="Glutaredoxin"/>
    <property type="match status" value="1"/>
</dbReference>
<evidence type="ECO:0000256" key="5">
    <source>
        <dbReference type="ARBA" id="ARBA00022862"/>
    </source>
</evidence>
<name>A0ABV8QSK4_9BACT</name>
<protein>
    <recommendedName>
        <fullName evidence="3">thioredoxin-dependent peroxiredoxin</fullName>
        <ecNumber evidence="3">1.11.1.24</ecNumber>
    </recommendedName>
    <alternativeName>
        <fullName evidence="9">Thioredoxin peroxidase</fullName>
    </alternativeName>
    <alternativeName>
        <fullName evidence="11">Thioredoxin-dependent peroxiredoxin Bcp</fullName>
    </alternativeName>
</protein>
<dbReference type="PANTHER" id="PTHR42801">
    <property type="entry name" value="THIOREDOXIN-DEPENDENT PEROXIDE REDUCTASE"/>
    <property type="match status" value="1"/>
</dbReference>
<keyword evidence="6 14" id="KW-0560">Oxidoreductase</keyword>
<dbReference type="NCBIfam" id="NF006960">
    <property type="entry name" value="PRK09437.1"/>
    <property type="match status" value="1"/>
</dbReference>
<dbReference type="InterPro" id="IPR050924">
    <property type="entry name" value="Peroxiredoxin_BCP/PrxQ"/>
</dbReference>
<evidence type="ECO:0000256" key="9">
    <source>
        <dbReference type="ARBA" id="ARBA00032824"/>
    </source>
</evidence>
<evidence type="ECO:0000256" key="4">
    <source>
        <dbReference type="ARBA" id="ARBA00022559"/>
    </source>
</evidence>
<dbReference type="GO" id="GO:0140824">
    <property type="term" value="F:thioredoxin-dependent peroxiredoxin activity"/>
    <property type="evidence" value="ECO:0007669"/>
    <property type="project" value="UniProtKB-EC"/>
</dbReference>
<comment type="catalytic activity">
    <reaction evidence="12">
        <text>a hydroperoxide + [thioredoxin]-dithiol = an alcohol + [thioredoxin]-disulfide + H2O</text>
        <dbReference type="Rhea" id="RHEA:62620"/>
        <dbReference type="Rhea" id="RHEA-COMP:10698"/>
        <dbReference type="Rhea" id="RHEA-COMP:10700"/>
        <dbReference type="ChEBI" id="CHEBI:15377"/>
        <dbReference type="ChEBI" id="CHEBI:29950"/>
        <dbReference type="ChEBI" id="CHEBI:30879"/>
        <dbReference type="ChEBI" id="CHEBI:35924"/>
        <dbReference type="ChEBI" id="CHEBI:50058"/>
        <dbReference type="EC" id="1.11.1.24"/>
    </reaction>
</comment>
<gene>
    <name evidence="14" type="primary">bcp</name>
    <name evidence="14" type="ORF">ACFOWM_08060</name>
</gene>
<dbReference type="PROSITE" id="PS51352">
    <property type="entry name" value="THIOREDOXIN_2"/>
    <property type="match status" value="1"/>
</dbReference>
<dbReference type="CDD" id="cd03017">
    <property type="entry name" value="PRX_BCP"/>
    <property type="match status" value="1"/>
</dbReference>
<dbReference type="PANTHER" id="PTHR42801:SF4">
    <property type="entry name" value="AHPC_TSA FAMILY PROTEIN"/>
    <property type="match status" value="1"/>
</dbReference>
<evidence type="ECO:0000256" key="2">
    <source>
        <dbReference type="ARBA" id="ARBA00011245"/>
    </source>
</evidence>
<evidence type="ECO:0000259" key="13">
    <source>
        <dbReference type="PROSITE" id="PS51352"/>
    </source>
</evidence>
<evidence type="ECO:0000256" key="1">
    <source>
        <dbReference type="ARBA" id="ARBA00003330"/>
    </source>
</evidence>
<evidence type="ECO:0000313" key="15">
    <source>
        <dbReference type="Proteomes" id="UP001595907"/>
    </source>
</evidence>
<evidence type="ECO:0000256" key="6">
    <source>
        <dbReference type="ARBA" id="ARBA00023002"/>
    </source>
</evidence>
<dbReference type="PIRSF" id="PIRSF000239">
    <property type="entry name" value="AHPC"/>
    <property type="match status" value="1"/>
</dbReference>
<comment type="similarity">
    <text evidence="10">Belongs to the peroxiredoxin family. BCP/PrxQ subfamily.</text>
</comment>
<dbReference type="Pfam" id="PF00578">
    <property type="entry name" value="AhpC-TSA"/>
    <property type="match status" value="1"/>
</dbReference>
<dbReference type="SUPFAM" id="SSF52833">
    <property type="entry name" value="Thioredoxin-like"/>
    <property type="match status" value="1"/>
</dbReference>
<feature type="domain" description="Thioredoxin" evidence="13">
    <location>
        <begin position="13"/>
        <end position="163"/>
    </location>
</feature>
<accession>A0ABV8QSK4</accession>
<evidence type="ECO:0000256" key="8">
    <source>
        <dbReference type="ARBA" id="ARBA00023284"/>
    </source>
</evidence>
<comment type="function">
    <text evidence="1">Thiol-specific peroxidase that catalyzes the reduction of hydrogen peroxide and organic hydroperoxides to water and alcohols, respectively. Plays a role in cell protection against oxidative stress by detoxifying peroxides and as sensor of hydrogen peroxide-mediated signaling events.</text>
</comment>
<comment type="caution">
    <text evidence="14">The sequence shown here is derived from an EMBL/GenBank/DDBJ whole genome shotgun (WGS) entry which is preliminary data.</text>
</comment>
<sequence>MKNESVKSPFNNLKPGSKAPAFKGIDQNGASIALKDYAGKKVVLYFYPKDDTPGCTAQACNLRDNYTNLLQDGFEIIGVSPDPAKKHKKFEEKYELPFALIADEDHSIAEKYGVWGEKKFMGKTYDGIHRTTFLIDETGKIKNIITKPDTKNHTDEVLAAWHE</sequence>
<keyword evidence="15" id="KW-1185">Reference proteome</keyword>
<dbReference type="RefSeq" id="WP_379708658.1">
    <property type="nucleotide sequence ID" value="NZ_JBHSCZ010000002.1"/>
</dbReference>
<proteinExistence type="inferred from homology"/>
<evidence type="ECO:0000256" key="11">
    <source>
        <dbReference type="ARBA" id="ARBA00042639"/>
    </source>
</evidence>
<evidence type="ECO:0000256" key="7">
    <source>
        <dbReference type="ARBA" id="ARBA00023157"/>
    </source>
</evidence>
<keyword evidence="4 14" id="KW-0575">Peroxidase</keyword>
<dbReference type="Proteomes" id="UP001595907">
    <property type="component" value="Unassembled WGS sequence"/>
</dbReference>
<dbReference type="InterPro" id="IPR013766">
    <property type="entry name" value="Thioredoxin_domain"/>
</dbReference>
<evidence type="ECO:0000256" key="12">
    <source>
        <dbReference type="ARBA" id="ARBA00049091"/>
    </source>
</evidence>
<dbReference type="InterPro" id="IPR036249">
    <property type="entry name" value="Thioredoxin-like_sf"/>
</dbReference>
<organism evidence="14 15">
    <name type="scientific">Ferruginibacter yonginensis</name>
    <dbReference type="NCBI Taxonomy" id="1310416"/>
    <lineage>
        <taxon>Bacteria</taxon>
        <taxon>Pseudomonadati</taxon>
        <taxon>Bacteroidota</taxon>
        <taxon>Chitinophagia</taxon>
        <taxon>Chitinophagales</taxon>
        <taxon>Chitinophagaceae</taxon>
        <taxon>Ferruginibacter</taxon>
    </lineage>
</organism>
<comment type="subunit">
    <text evidence="2">Monomer.</text>
</comment>
<dbReference type="EC" id="1.11.1.24" evidence="3"/>
<dbReference type="InterPro" id="IPR024706">
    <property type="entry name" value="Peroxiredoxin_AhpC-typ"/>
</dbReference>
<dbReference type="InterPro" id="IPR000866">
    <property type="entry name" value="AhpC/TSA"/>
</dbReference>
<reference evidence="15" key="1">
    <citation type="journal article" date="2019" name="Int. J. Syst. Evol. Microbiol.">
        <title>The Global Catalogue of Microorganisms (GCM) 10K type strain sequencing project: providing services to taxonomists for standard genome sequencing and annotation.</title>
        <authorList>
            <consortium name="The Broad Institute Genomics Platform"/>
            <consortium name="The Broad Institute Genome Sequencing Center for Infectious Disease"/>
            <person name="Wu L."/>
            <person name="Ma J."/>
        </authorList>
    </citation>
    <scope>NUCLEOTIDE SEQUENCE [LARGE SCALE GENOMIC DNA]</scope>
    <source>
        <strain evidence="15">CECT 8289</strain>
    </source>
</reference>
<evidence type="ECO:0000313" key="14">
    <source>
        <dbReference type="EMBL" id="MFC4262826.1"/>
    </source>
</evidence>
<keyword evidence="5" id="KW-0049">Antioxidant</keyword>
<dbReference type="EMBL" id="JBHSCZ010000002">
    <property type="protein sequence ID" value="MFC4262826.1"/>
    <property type="molecule type" value="Genomic_DNA"/>
</dbReference>